<gene>
    <name evidence="2" type="ORF">Nepgr_009459</name>
</gene>
<organism evidence="2 3">
    <name type="scientific">Nepenthes gracilis</name>
    <name type="common">Slender pitcher plant</name>
    <dbReference type="NCBI Taxonomy" id="150966"/>
    <lineage>
        <taxon>Eukaryota</taxon>
        <taxon>Viridiplantae</taxon>
        <taxon>Streptophyta</taxon>
        <taxon>Embryophyta</taxon>
        <taxon>Tracheophyta</taxon>
        <taxon>Spermatophyta</taxon>
        <taxon>Magnoliopsida</taxon>
        <taxon>eudicotyledons</taxon>
        <taxon>Gunneridae</taxon>
        <taxon>Pentapetalae</taxon>
        <taxon>Caryophyllales</taxon>
        <taxon>Nepenthaceae</taxon>
        <taxon>Nepenthes</taxon>
    </lineage>
</organism>
<protein>
    <submittedName>
        <fullName evidence="2">Uncharacterized protein</fullName>
    </submittedName>
</protein>
<evidence type="ECO:0000313" key="2">
    <source>
        <dbReference type="EMBL" id="GMH07619.1"/>
    </source>
</evidence>
<dbReference type="Proteomes" id="UP001279734">
    <property type="component" value="Unassembled WGS sequence"/>
</dbReference>
<keyword evidence="3" id="KW-1185">Reference proteome</keyword>
<sequence>MKDSKPHTTNGRGNSNDHVFASPGKVGDKSDPSTTNGCPNADHLSTDADCQHYLPCSPMHASALVEVVHEIRSSSAELSVNGAGFCDLTPNSISKLSCKYPQDASWTITAELQCCKNDGPDCVGQGFSLDGVRVGWEQDPTLP</sequence>
<dbReference type="AlphaFoldDB" id="A0AAD3XKC9"/>
<name>A0AAD3XKC9_NEPGR</name>
<comment type="caution">
    <text evidence="2">The sequence shown here is derived from an EMBL/GenBank/DDBJ whole genome shotgun (WGS) entry which is preliminary data.</text>
</comment>
<feature type="compositionally biased region" description="Polar residues" evidence="1">
    <location>
        <begin position="7"/>
        <end position="17"/>
    </location>
</feature>
<feature type="region of interest" description="Disordered" evidence="1">
    <location>
        <begin position="1"/>
        <end position="41"/>
    </location>
</feature>
<dbReference type="EMBL" id="BSYO01000007">
    <property type="protein sequence ID" value="GMH07619.1"/>
    <property type="molecule type" value="Genomic_DNA"/>
</dbReference>
<accession>A0AAD3XKC9</accession>
<evidence type="ECO:0000313" key="3">
    <source>
        <dbReference type="Proteomes" id="UP001279734"/>
    </source>
</evidence>
<proteinExistence type="predicted"/>
<reference evidence="2" key="1">
    <citation type="submission" date="2023-05" db="EMBL/GenBank/DDBJ databases">
        <title>Nepenthes gracilis genome sequencing.</title>
        <authorList>
            <person name="Fukushima K."/>
        </authorList>
    </citation>
    <scope>NUCLEOTIDE SEQUENCE</scope>
    <source>
        <strain evidence="2">SING2019-196</strain>
    </source>
</reference>
<evidence type="ECO:0000256" key="1">
    <source>
        <dbReference type="SAM" id="MobiDB-lite"/>
    </source>
</evidence>